<name>A0A3A9ZBI7_9ACTN</name>
<dbReference type="Pfam" id="PF13374">
    <property type="entry name" value="TPR_10"/>
    <property type="match status" value="2"/>
</dbReference>
<dbReference type="InterPro" id="IPR027417">
    <property type="entry name" value="P-loop_NTPase"/>
</dbReference>
<comment type="caution">
    <text evidence="6">The sequence shown here is derived from an EMBL/GenBank/DDBJ whole genome shotgun (WGS) entry which is preliminary data.</text>
</comment>
<dbReference type="PROSITE" id="PS51755">
    <property type="entry name" value="OMPR_PHOB"/>
    <property type="match status" value="1"/>
</dbReference>
<dbReference type="Gene3D" id="1.25.40.10">
    <property type="entry name" value="Tetratricopeptide repeat domain"/>
    <property type="match status" value="3"/>
</dbReference>
<evidence type="ECO:0000259" key="5">
    <source>
        <dbReference type="PROSITE" id="PS51755"/>
    </source>
</evidence>
<gene>
    <name evidence="6" type="ORF">D7294_03915</name>
</gene>
<dbReference type="SUPFAM" id="SSF48452">
    <property type="entry name" value="TPR-like"/>
    <property type="match status" value="4"/>
</dbReference>
<dbReference type="Proteomes" id="UP000272474">
    <property type="component" value="Unassembled WGS sequence"/>
</dbReference>
<dbReference type="InterPro" id="IPR001867">
    <property type="entry name" value="OmpR/PhoB-type_DNA-bd"/>
</dbReference>
<dbReference type="SUPFAM" id="SSF46894">
    <property type="entry name" value="C-terminal effector domain of the bipartite response regulators"/>
    <property type="match status" value="1"/>
</dbReference>
<dbReference type="SMART" id="SM00862">
    <property type="entry name" value="Trans_reg_C"/>
    <property type="match status" value="1"/>
</dbReference>
<keyword evidence="2" id="KW-0902">Two-component regulatory system</keyword>
<dbReference type="SUPFAM" id="SSF52540">
    <property type="entry name" value="P-loop containing nucleoside triphosphate hydrolases"/>
    <property type="match status" value="1"/>
</dbReference>
<proteinExistence type="inferred from homology"/>
<dbReference type="Gene3D" id="1.10.10.10">
    <property type="entry name" value="Winged helix-like DNA-binding domain superfamily/Winged helix DNA-binding domain"/>
    <property type="match status" value="1"/>
</dbReference>
<dbReference type="InterPro" id="IPR019734">
    <property type="entry name" value="TPR_rpt"/>
</dbReference>
<evidence type="ECO:0000256" key="1">
    <source>
        <dbReference type="ARBA" id="ARBA00005820"/>
    </source>
</evidence>
<keyword evidence="3 4" id="KW-0238">DNA-binding</keyword>
<dbReference type="InterPro" id="IPR036388">
    <property type="entry name" value="WH-like_DNA-bd_sf"/>
</dbReference>
<dbReference type="PANTHER" id="PTHR47691">
    <property type="entry name" value="REGULATOR-RELATED"/>
    <property type="match status" value="1"/>
</dbReference>
<sequence>MCHAHFQASRVGALVRLRIRLLGGVELHAGERHSSVGTPLERLALAVLAWDAGRQVSVETLLRRIWDEEVPDRRRASLHTYLSHIRDRLRELVGHADQLVSCRNAYRLDIAREAVDAREYLALTERARVLAEAGDLRGALALLEDASGLWRGDPLPGLTGAWAEYVREELSEERLATATFQAGLLLRLGNFTEAAAGLRPLAARRPGDESLSVHLALALYAQGRVSDAERILQRTQYHLSRTFGQDPNAQLLRTQEGIFRRVPPPELLASHGLTASPGGEAAPAVVLAGAPDNLPPDVAWIGRAAEVERLLSAGAAAGEPAPGAPALATIDGMAGVGKTALAIHVAHRLRGRFPDGRLLLDLGANGPARHPLSPAEALTELLRLIGHPGEIPRDAERLTTLWRTVTRDRRVLVILDNATGPDQVGPLLLGSGPSFLLITSRHRLSGLGGVRPVSLAPLPEGDCVAMFKDRVGAERAPSDTDTAEIVRLCDFLPLAVDIMASRLLAHPSWSAGELLDRLRLGHPRIQEIRDPTRRFEGILGHGYQALGPVRQRVFRRLGLHLGSTFGPYTAAALADLPLDEAARAVEELHDFHLLTEPGPDRFSMHDLVASYARSLAEREGEESVREAMGRLVALCLHTADQADRQLHPQRLRISVDGPPPPLAAHWLAATGPRTWFVTEGPSLLALLDHSWLHGPPRTAALFSHTLAHFLDTEGYLVAATSHLGRAVDYWRWAGDGPALVRALLDLAAVRLRAGDYAEAERAVAEGLRPARAAGDAEAEAECLHRLGALHFHRGDNVRARAHAQEALRLRMRHSGRLQQARTGNLLASILLGLGNSKEASGLFQAALDGFRASGYMSGLLFAVNNLGELAKAAGDHEGAIRYYEKAMPIARDVGSAVFLATIRMNLAESLVPLGEGQAALLHYRHAVLAFRSAGDKRHEAIALNGVGSVLTGAGRPAEAAEFHRQALHLARHIHAANEEAQALRGLGSAALALGRRTEAEGHLRESLAIAEQAGAQGEIEAIGQVIAALGAGELASGDHE</sequence>
<dbReference type="Pfam" id="PF03704">
    <property type="entry name" value="BTAD"/>
    <property type="match status" value="1"/>
</dbReference>
<dbReference type="PANTHER" id="PTHR47691:SF3">
    <property type="entry name" value="HTH-TYPE TRANSCRIPTIONAL REGULATOR RV0890C-RELATED"/>
    <property type="match status" value="1"/>
</dbReference>
<dbReference type="InterPro" id="IPR011990">
    <property type="entry name" value="TPR-like_helical_dom_sf"/>
</dbReference>
<dbReference type="GO" id="GO:0006355">
    <property type="term" value="P:regulation of DNA-templated transcription"/>
    <property type="evidence" value="ECO:0007669"/>
    <property type="project" value="InterPro"/>
</dbReference>
<dbReference type="EMBL" id="RBAL01000002">
    <property type="protein sequence ID" value="RKN45628.1"/>
    <property type="molecule type" value="Genomic_DNA"/>
</dbReference>
<keyword evidence="7" id="KW-1185">Reference proteome</keyword>
<organism evidence="6 7">
    <name type="scientific">Streptomyces hoynatensis</name>
    <dbReference type="NCBI Taxonomy" id="1141874"/>
    <lineage>
        <taxon>Bacteria</taxon>
        <taxon>Bacillati</taxon>
        <taxon>Actinomycetota</taxon>
        <taxon>Actinomycetes</taxon>
        <taxon>Kitasatosporales</taxon>
        <taxon>Streptomycetaceae</taxon>
        <taxon>Streptomyces</taxon>
    </lineage>
</organism>
<evidence type="ECO:0000313" key="6">
    <source>
        <dbReference type="EMBL" id="RKN45628.1"/>
    </source>
</evidence>
<dbReference type="InterPro" id="IPR005158">
    <property type="entry name" value="BTAD"/>
</dbReference>
<evidence type="ECO:0000256" key="4">
    <source>
        <dbReference type="PROSITE-ProRule" id="PRU01091"/>
    </source>
</evidence>
<evidence type="ECO:0000256" key="3">
    <source>
        <dbReference type="ARBA" id="ARBA00023125"/>
    </source>
</evidence>
<protein>
    <submittedName>
        <fullName evidence="6">SARP family transcriptional regulator</fullName>
    </submittedName>
</protein>
<dbReference type="Pfam" id="PF13424">
    <property type="entry name" value="TPR_12"/>
    <property type="match status" value="2"/>
</dbReference>
<dbReference type="GO" id="GO:0000160">
    <property type="term" value="P:phosphorelay signal transduction system"/>
    <property type="evidence" value="ECO:0007669"/>
    <property type="project" value="UniProtKB-KW"/>
</dbReference>
<feature type="DNA-binding region" description="OmpR/PhoB-type" evidence="4">
    <location>
        <begin position="6"/>
        <end position="110"/>
    </location>
</feature>
<dbReference type="SMART" id="SM01043">
    <property type="entry name" value="BTAD"/>
    <property type="match status" value="1"/>
</dbReference>
<dbReference type="PRINTS" id="PR00364">
    <property type="entry name" value="DISEASERSIST"/>
</dbReference>
<dbReference type="Gene3D" id="3.40.50.300">
    <property type="entry name" value="P-loop containing nucleotide triphosphate hydrolases"/>
    <property type="match status" value="1"/>
</dbReference>
<evidence type="ECO:0000256" key="2">
    <source>
        <dbReference type="ARBA" id="ARBA00023012"/>
    </source>
</evidence>
<reference evidence="6 7" key="1">
    <citation type="journal article" date="2014" name="Int. J. Syst. Evol. Microbiol.">
        <title>Streptomyces hoynatensis sp. nov., isolated from deep marine sediment.</title>
        <authorList>
            <person name="Veyisoglu A."/>
            <person name="Sahin N."/>
        </authorList>
    </citation>
    <scope>NUCLEOTIDE SEQUENCE [LARGE SCALE GENOMIC DNA]</scope>
    <source>
        <strain evidence="6 7">KCTC 29097</strain>
    </source>
</reference>
<dbReference type="GO" id="GO:0003677">
    <property type="term" value="F:DNA binding"/>
    <property type="evidence" value="ECO:0007669"/>
    <property type="project" value="UniProtKB-UniRule"/>
</dbReference>
<evidence type="ECO:0000313" key="7">
    <source>
        <dbReference type="Proteomes" id="UP000272474"/>
    </source>
</evidence>
<dbReference type="SMART" id="SM00028">
    <property type="entry name" value="TPR"/>
    <property type="match status" value="7"/>
</dbReference>
<dbReference type="AlphaFoldDB" id="A0A3A9ZBI7"/>
<comment type="similarity">
    <text evidence="1">Belongs to the AfsR/DnrI/RedD regulatory family.</text>
</comment>
<feature type="domain" description="OmpR/PhoB-type" evidence="5">
    <location>
        <begin position="6"/>
        <end position="110"/>
    </location>
</feature>
<accession>A0A3A9ZBI7</accession>
<dbReference type="InterPro" id="IPR016032">
    <property type="entry name" value="Sig_transdc_resp-reg_C-effctor"/>
</dbReference>